<reference evidence="6" key="1">
    <citation type="submission" date="2023-06" db="EMBL/GenBank/DDBJ databases">
        <authorList>
            <person name="Zeman M."/>
            <person name="Kubasova T."/>
            <person name="Jahodarova E."/>
            <person name="Nykrynova M."/>
            <person name="Rychlik I."/>
        </authorList>
    </citation>
    <scope>NUCLEOTIDE SEQUENCE</scope>
    <source>
        <strain evidence="6">ET15</strain>
        <strain evidence="5">ET37</strain>
    </source>
</reference>
<feature type="domain" description="Glutaminase A N-terminal" evidence="4">
    <location>
        <begin position="264"/>
        <end position="487"/>
    </location>
</feature>
<dbReference type="Pfam" id="PF16335">
    <property type="entry name" value="GtaA_6_Hairpin"/>
    <property type="match status" value="1"/>
</dbReference>
<dbReference type="EMBL" id="JAUEIE010000012">
    <property type="protein sequence ID" value="MDN0023455.1"/>
    <property type="molecule type" value="Genomic_DNA"/>
</dbReference>
<keyword evidence="1" id="KW-0732">Signal</keyword>
<evidence type="ECO:0000313" key="5">
    <source>
        <dbReference type="EMBL" id="MDN0023455.1"/>
    </source>
</evidence>
<dbReference type="SUPFAM" id="SSF48208">
    <property type="entry name" value="Six-hairpin glycosidases"/>
    <property type="match status" value="1"/>
</dbReference>
<dbReference type="GO" id="GO:0005975">
    <property type="term" value="P:carbohydrate metabolic process"/>
    <property type="evidence" value="ECO:0007669"/>
    <property type="project" value="InterPro"/>
</dbReference>
<evidence type="ECO:0000313" key="6">
    <source>
        <dbReference type="EMBL" id="MDN0025707.1"/>
    </source>
</evidence>
<reference evidence="6" key="2">
    <citation type="submission" date="2023-08" db="EMBL/GenBank/DDBJ databases">
        <title>Identification and characterization of horizontal gene transfer across gut microbiota members of farm animals based on homology search.</title>
        <authorList>
            <person name="Schwarzerova J."/>
            <person name="Nykrynova M."/>
            <person name="Jureckova K."/>
            <person name="Cejkova D."/>
            <person name="Rychlik I."/>
        </authorList>
    </citation>
    <scope>NUCLEOTIDE SEQUENCE</scope>
    <source>
        <strain evidence="6">ET15</strain>
        <strain evidence="5">ET37</strain>
    </source>
</reference>
<dbReference type="InterPro" id="IPR033433">
    <property type="entry name" value="GtaA_N"/>
</dbReference>
<proteinExistence type="predicted"/>
<evidence type="ECO:0000259" key="3">
    <source>
        <dbReference type="Pfam" id="PF16335"/>
    </source>
</evidence>
<evidence type="ECO:0000259" key="4">
    <source>
        <dbReference type="Pfam" id="PF17168"/>
    </source>
</evidence>
<dbReference type="PANTHER" id="PTHR31987:SF1">
    <property type="entry name" value="GLUTAMINASE A"/>
    <property type="match status" value="1"/>
</dbReference>
<dbReference type="InterPro" id="IPR008979">
    <property type="entry name" value="Galactose-bd-like_sf"/>
</dbReference>
<keyword evidence="7" id="KW-1185">Reference proteome</keyword>
<feature type="domain" description="DUF4964" evidence="2">
    <location>
        <begin position="14"/>
        <end position="88"/>
    </location>
</feature>
<dbReference type="Proteomes" id="UP001168478">
    <property type="component" value="Unassembled WGS sequence"/>
</dbReference>
<dbReference type="AlphaFoldDB" id="A0AAW7JWJ3"/>
<sequence length="901" mass="101627">MKKIMTLAASIAVVLSAGAQSADFFQPYKTTDLRLPSVPIFVNDPYVSFWSPYDELNEGSVRHWTNAEKPLDGLLRVDGVTYRFMGVEREYVLDETLMPMTDEEIWEAKATTTKQDGTAWTEPDFDDSGWETKKGAFGSPGEYPNVNTPWTDANSDIYVRRKVNLTAEDIAKDLYVVYSHDDVFKLYINGNLVVSTGETWLQGETAKLSDIAKGYLKEGENVIAAHCHNTTGGAYVDYGLYVNTKTQNADIKKAVQKSVDVLATNTYYTFECGPVMLDVVFTAPMLMDDLDLLSTPINYISYQVRSNDDKEHDVQFYLATTPELAVNETNQPTMSSLKTQNGIRYISGGTTSQPILGRGSDGICIDWGYVYLPQINGEVSLASTLEVENTFASEGKLPRTNVSMAGAKKSKYPTLAFMYDFGSVKTGTNFAMIGYDEIWDIEYLNERYKGYWARDGKTIYQAFEELRDNYTDIMKRCRELDKRIYDDALASGNKEYAEILSASYRHCIAAHKLFEGPNGNLYFFSKENNSGGFVNTVDLTYPESPLFLLYNPELQKAMMRSIFEYCRSDRWGFPFAAHDLGIYPHANGQRYSITRPNADGGFEGNMPLEESGNMVTLCAMLSMLDGNTSFADQYWDTIKLWTDYLVENGQDPENQLCTDDFAGHWAHNANLSMKAIMGIAGFSEMARMKGDIETADKYMAKAKEMAEKWESMANDGDHYRLAYDRKGTWGQKYNMVWDKLWGLNLIPNNAMKREVAYYLRKQNAYGLPLDSRSDISKTDWIMWSAAMADTDELFLRFVGPLYKYINETSSRVPISDYYNTKTGNMVGFKARSVVGGHWMKVLMDNFDKTKVPSTGISSAVTDNVSGHLSYYNLNGVKMSAPVKGVNIVKDDKGDVRKIVME</sequence>
<dbReference type="InterPro" id="IPR008928">
    <property type="entry name" value="6-hairpin_glycosidase_sf"/>
</dbReference>
<evidence type="ECO:0000256" key="1">
    <source>
        <dbReference type="SAM" id="SignalP"/>
    </source>
</evidence>
<feature type="domain" description="Glutaminase A central" evidence="3">
    <location>
        <begin position="494"/>
        <end position="840"/>
    </location>
</feature>
<dbReference type="InterPro" id="IPR032514">
    <property type="entry name" value="GtaA_central"/>
</dbReference>
<dbReference type="InterPro" id="IPR032515">
    <property type="entry name" value="DUF4964"/>
</dbReference>
<evidence type="ECO:0000313" key="7">
    <source>
        <dbReference type="Proteomes" id="UP001167831"/>
    </source>
</evidence>
<dbReference type="RefSeq" id="WP_289825888.1">
    <property type="nucleotide sequence ID" value="NZ_JAUEIE010000012.1"/>
</dbReference>
<dbReference type="SUPFAM" id="SSF49785">
    <property type="entry name" value="Galactose-binding domain-like"/>
    <property type="match status" value="1"/>
</dbReference>
<dbReference type="Gene3D" id="2.60.120.260">
    <property type="entry name" value="Galactose-binding domain-like"/>
    <property type="match status" value="1"/>
</dbReference>
<dbReference type="EMBL" id="JAUEIF010000008">
    <property type="protein sequence ID" value="MDN0025707.1"/>
    <property type="molecule type" value="Genomic_DNA"/>
</dbReference>
<feature type="signal peptide" evidence="1">
    <location>
        <begin position="1"/>
        <end position="21"/>
    </location>
</feature>
<gene>
    <name evidence="5" type="ORF">QVN81_10565</name>
    <name evidence="6" type="ORF">QVN84_09275</name>
</gene>
<name>A0AAW7JWJ3_9BACT</name>
<dbReference type="Pfam" id="PF16334">
    <property type="entry name" value="DUF4964"/>
    <property type="match status" value="1"/>
</dbReference>
<comment type="caution">
    <text evidence="6">The sequence shown here is derived from an EMBL/GenBank/DDBJ whole genome shotgun (WGS) entry which is preliminary data.</text>
</comment>
<dbReference type="Pfam" id="PF17168">
    <property type="entry name" value="DUF5127"/>
    <property type="match status" value="1"/>
</dbReference>
<organism evidence="6 8">
    <name type="scientific">Leyella lascolaii</name>
    <dbReference type="NCBI Taxonomy" id="1776379"/>
    <lineage>
        <taxon>Bacteria</taxon>
        <taxon>Pseudomonadati</taxon>
        <taxon>Bacteroidota</taxon>
        <taxon>Bacteroidia</taxon>
        <taxon>Bacteroidales</taxon>
        <taxon>Prevotellaceae</taxon>
        <taxon>Leyella</taxon>
    </lineage>
</organism>
<protein>
    <submittedName>
        <fullName evidence="6">DUF4965 domain-containing protein</fullName>
    </submittedName>
</protein>
<dbReference type="InterPro" id="IPR012341">
    <property type="entry name" value="6hp_glycosidase-like_sf"/>
</dbReference>
<feature type="chain" id="PRO_5043947590" evidence="1">
    <location>
        <begin position="22"/>
        <end position="901"/>
    </location>
</feature>
<dbReference type="Gene3D" id="1.50.10.10">
    <property type="match status" value="1"/>
</dbReference>
<evidence type="ECO:0000259" key="2">
    <source>
        <dbReference type="Pfam" id="PF16334"/>
    </source>
</evidence>
<evidence type="ECO:0000313" key="8">
    <source>
        <dbReference type="Proteomes" id="UP001168478"/>
    </source>
</evidence>
<dbReference type="PANTHER" id="PTHR31987">
    <property type="entry name" value="GLUTAMINASE A-RELATED"/>
    <property type="match status" value="1"/>
</dbReference>
<dbReference type="Proteomes" id="UP001167831">
    <property type="component" value="Unassembled WGS sequence"/>
</dbReference>
<accession>A0AAW7JWJ3</accession>
<dbReference type="InterPro" id="IPR052743">
    <property type="entry name" value="Glutaminase_GtaA"/>
</dbReference>